<organism evidence="1 2">
    <name type="scientific">Melia azedarach</name>
    <name type="common">Chinaberry tree</name>
    <dbReference type="NCBI Taxonomy" id="155640"/>
    <lineage>
        <taxon>Eukaryota</taxon>
        <taxon>Viridiplantae</taxon>
        <taxon>Streptophyta</taxon>
        <taxon>Embryophyta</taxon>
        <taxon>Tracheophyta</taxon>
        <taxon>Spermatophyta</taxon>
        <taxon>Magnoliopsida</taxon>
        <taxon>eudicotyledons</taxon>
        <taxon>Gunneridae</taxon>
        <taxon>Pentapetalae</taxon>
        <taxon>rosids</taxon>
        <taxon>malvids</taxon>
        <taxon>Sapindales</taxon>
        <taxon>Meliaceae</taxon>
        <taxon>Melia</taxon>
    </lineage>
</organism>
<evidence type="ECO:0000313" key="1">
    <source>
        <dbReference type="EMBL" id="KAJ4726843.1"/>
    </source>
</evidence>
<reference evidence="1 2" key="1">
    <citation type="journal article" date="2023" name="Science">
        <title>Complex scaffold remodeling in plant triterpene biosynthesis.</title>
        <authorList>
            <person name="De La Pena R."/>
            <person name="Hodgson H."/>
            <person name="Liu J.C."/>
            <person name="Stephenson M.J."/>
            <person name="Martin A.C."/>
            <person name="Owen C."/>
            <person name="Harkess A."/>
            <person name="Leebens-Mack J."/>
            <person name="Jimenez L.E."/>
            <person name="Osbourn A."/>
            <person name="Sattely E.S."/>
        </authorList>
    </citation>
    <scope>NUCLEOTIDE SEQUENCE [LARGE SCALE GENOMIC DNA]</scope>
    <source>
        <strain evidence="2">cv. JPN11</strain>
        <tissue evidence="1">Leaf</tissue>
    </source>
</reference>
<proteinExistence type="predicted"/>
<protein>
    <submittedName>
        <fullName evidence="1">Transcriptional regulator SUPERMAN-like</fullName>
    </submittedName>
</protein>
<keyword evidence="2" id="KW-1185">Reference proteome</keyword>
<dbReference type="EMBL" id="CM051394">
    <property type="protein sequence ID" value="KAJ4726843.1"/>
    <property type="molecule type" value="Genomic_DNA"/>
</dbReference>
<gene>
    <name evidence="1" type="ORF">OWV82_000039</name>
</gene>
<evidence type="ECO:0000313" key="2">
    <source>
        <dbReference type="Proteomes" id="UP001164539"/>
    </source>
</evidence>
<name>A0ACC1YTJ4_MELAZ</name>
<sequence>MEKIYMMVSSNKFKEKWDYEKFSFEGNHSSCGLTWPPKNYNCSFCNREFKSAQALGGHMNVHRRDRARLRLLPPPVLEYRNPNPSFSSSSISSAPSNKFLLPYAPTSLLPPSITSLSASSSALSNDEKKPLLECPGEDALSTPPCGGITKKKMTKAAFGAGELKGCAQKCELEALKKRKVISLDLEMELKDTKDVLDLELRLGYY</sequence>
<accession>A0ACC1YTJ4</accession>
<comment type="caution">
    <text evidence="1">The sequence shown here is derived from an EMBL/GenBank/DDBJ whole genome shotgun (WGS) entry which is preliminary data.</text>
</comment>
<dbReference type="Proteomes" id="UP001164539">
    <property type="component" value="Chromosome 1"/>
</dbReference>